<dbReference type="EMBL" id="BEZZ01000048">
    <property type="protein sequence ID" value="GCC24131.1"/>
    <property type="molecule type" value="Genomic_DNA"/>
</dbReference>
<evidence type="ECO:0000256" key="6">
    <source>
        <dbReference type="ARBA" id="ARBA00022786"/>
    </source>
</evidence>
<dbReference type="InterPro" id="IPR035983">
    <property type="entry name" value="Hect_E3_ubiquitin_ligase"/>
</dbReference>
<dbReference type="SMART" id="SM00119">
    <property type="entry name" value="HECTc"/>
    <property type="match status" value="1"/>
</dbReference>
<evidence type="ECO:0000256" key="2">
    <source>
        <dbReference type="ARBA" id="ARBA00004906"/>
    </source>
</evidence>
<evidence type="ECO:0000256" key="7">
    <source>
        <dbReference type="ARBA" id="ARBA00022833"/>
    </source>
</evidence>
<dbReference type="Gene3D" id="3.30.2410.10">
    <property type="entry name" value="Hect, E3 ligase catalytic domain"/>
    <property type="match status" value="1"/>
</dbReference>
<feature type="domain" description="HECT" evidence="11">
    <location>
        <begin position="426"/>
        <end position="762"/>
    </location>
</feature>
<dbReference type="InterPro" id="IPR001965">
    <property type="entry name" value="Znf_PHD"/>
</dbReference>
<dbReference type="PROSITE" id="PS51805">
    <property type="entry name" value="EPHD"/>
    <property type="match status" value="1"/>
</dbReference>
<evidence type="ECO:0000256" key="10">
    <source>
        <dbReference type="SAM" id="MobiDB-lite"/>
    </source>
</evidence>
<dbReference type="InterPro" id="IPR011011">
    <property type="entry name" value="Znf_FYVE_PHD"/>
</dbReference>
<evidence type="ECO:0008006" key="15">
    <source>
        <dbReference type="Google" id="ProtNLM"/>
    </source>
</evidence>
<dbReference type="GO" id="GO:0004842">
    <property type="term" value="F:ubiquitin-protein transferase activity"/>
    <property type="evidence" value="ECO:0007669"/>
    <property type="project" value="InterPro"/>
</dbReference>
<evidence type="ECO:0000256" key="5">
    <source>
        <dbReference type="ARBA" id="ARBA00022771"/>
    </source>
</evidence>
<gene>
    <name evidence="13" type="ORF">chiPu_0002531</name>
</gene>
<reference evidence="13 14" key="1">
    <citation type="journal article" date="2018" name="Nat. Ecol. Evol.">
        <title>Shark genomes provide insights into elasmobranch evolution and the origin of vertebrates.</title>
        <authorList>
            <person name="Hara Y"/>
            <person name="Yamaguchi K"/>
            <person name="Onimaru K"/>
            <person name="Kadota M"/>
            <person name="Koyanagi M"/>
            <person name="Keeley SD"/>
            <person name="Tatsumi K"/>
            <person name="Tanaka K"/>
            <person name="Motone F"/>
            <person name="Kageyama Y"/>
            <person name="Nozu R"/>
            <person name="Adachi N"/>
            <person name="Nishimura O"/>
            <person name="Nakagawa R"/>
            <person name="Tanegashima C"/>
            <person name="Kiyatake I"/>
            <person name="Matsumoto R"/>
            <person name="Murakumo K"/>
            <person name="Nishida K"/>
            <person name="Terakita A"/>
            <person name="Kuratani S"/>
            <person name="Sato K"/>
            <person name="Hyodo S Kuraku.S."/>
        </authorList>
    </citation>
    <scope>NUCLEOTIDE SEQUENCE [LARGE SCALE GENOMIC DNA]</scope>
</reference>
<keyword evidence="14" id="KW-1185">Reference proteome</keyword>
<dbReference type="InterPro" id="IPR034732">
    <property type="entry name" value="EPHD"/>
</dbReference>
<name>A0A401S152_CHIPU</name>
<keyword evidence="8" id="KW-0539">Nucleus</keyword>
<dbReference type="CDD" id="cd15669">
    <property type="entry name" value="ePHD_PHF7_G2E3_like"/>
    <property type="match status" value="1"/>
</dbReference>
<evidence type="ECO:0000259" key="11">
    <source>
        <dbReference type="PROSITE" id="PS50237"/>
    </source>
</evidence>
<dbReference type="OrthoDB" id="2384350at2759"/>
<dbReference type="GO" id="GO:0008270">
    <property type="term" value="F:zinc ion binding"/>
    <property type="evidence" value="ECO:0007669"/>
    <property type="project" value="UniProtKB-KW"/>
</dbReference>
<dbReference type="Pfam" id="PF26054">
    <property type="entry name" value="PHD_G2E3"/>
    <property type="match status" value="1"/>
</dbReference>
<evidence type="ECO:0000259" key="12">
    <source>
        <dbReference type="PROSITE" id="PS51805"/>
    </source>
</evidence>
<dbReference type="InterPro" id="IPR000569">
    <property type="entry name" value="HECT_dom"/>
</dbReference>
<comment type="caution">
    <text evidence="13">The sequence shown here is derived from an EMBL/GenBank/DDBJ whole genome shotgun (WGS) entry which is preliminary data.</text>
</comment>
<dbReference type="SUPFAM" id="SSF56204">
    <property type="entry name" value="Hect, E3 ligase catalytic domain"/>
    <property type="match status" value="1"/>
</dbReference>
<dbReference type="PANTHER" id="PTHR12420">
    <property type="entry name" value="PHD FINGER PROTEIN"/>
    <property type="match status" value="1"/>
</dbReference>
<comment type="subcellular location">
    <subcellularLocation>
        <location evidence="1">Nucleus</location>
    </subcellularLocation>
</comment>
<dbReference type="AlphaFoldDB" id="A0A401S152"/>
<keyword evidence="6 9" id="KW-0833">Ubl conjugation pathway</keyword>
<keyword evidence="5" id="KW-0863">Zinc-finger</keyword>
<dbReference type="InterPro" id="IPR059102">
    <property type="entry name" value="PHD_PHF7/G2E3-like"/>
</dbReference>
<evidence type="ECO:0000256" key="9">
    <source>
        <dbReference type="PROSITE-ProRule" id="PRU00104"/>
    </source>
</evidence>
<evidence type="ECO:0000313" key="14">
    <source>
        <dbReference type="Proteomes" id="UP000287033"/>
    </source>
</evidence>
<dbReference type="OMA" id="IKFTNCK"/>
<dbReference type="SUPFAM" id="SSF57903">
    <property type="entry name" value="FYVE/PHD zinc finger"/>
    <property type="match status" value="1"/>
</dbReference>
<organism evidence="13 14">
    <name type="scientific">Chiloscyllium punctatum</name>
    <name type="common">Brownbanded bambooshark</name>
    <name type="synonym">Hemiscyllium punctatum</name>
    <dbReference type="NCBI Taxonomy" id="137246"/>
    <lineage>
        <taxon>Eukaryota</taxon>
        <taxon>Metazoa</taxon>
        <taxon>Chordata</taxon>
        <taxon>Craniata</taxon>
        <taxon>Vertebrata</taxon>
        <taxon>Chondrichthyes</taxon>
        <taxon>Elasmobranchii</taxon>
        <taxon>Galeomorphii</taxon>
        <taxon>Galeoidea</taxon>
        <taxon>Orectolobiformes</taxon>
        <taxon>Hemiscylliidae</taxon>
        <taxon>Chiloscyllium</taxon>
    </lineage>
</organism>
<dbReference type="SMART" id="SM00249">
    <property type="entry name" value="PHD"/>
    <property type="match status" value="3"/>
</dbReference>
<feature type="region of interest" description="Disordered" evidence="10">
    <location>
        <begin position="323"/>
        <end position="376"/>
    </location>
</feature>
<comment type="pathway">
    <text evidence="2">Protein modification; protein ubiquitination.</text>
</comment>
<dbReference type="Pfam" id="PF00632">
    <property type="entry name" value="HECT"/>
    <property type="match status" value="1"/>
</dbReference>
<protein>
    <recommendedName>
        <fullName evidence="15">PHD-type domain-containing protein</fullName>
    </recommendedName>
</protein>
<dbReference type="CDD" id="cd15496">
    <property type="entry name" value="PHD_PHF7_G2E3_like"/>
    <property type="match status" value="1"/>
</dbReference>
<keyword evidence="7" id="KW-0862">Zinc</keyword>
<dbReference type="InterPro" id="IPR051188">
    <property type="entry name" value="PHD-type_Zinc_Finger"/>
</dbReference>
<accession>A0A401S152</accession>
<dbReference type="Pfam" id="PF13771">
    <property type="entry name" value="zf-HC5HC2H"/>
    <property type="match status" value="1"/>
</dbReference>
<keyword evidence="4" id="KW-0479">Metal-binding</keyword>
<evidence type="ECO:0000313" key="13">
    <source>
        <dbReference type="EMBL" id="GCC24131.1"/>
    </source>
</evidence>
<evidence type="ECO:0000256" key="4">
    <source>
        <dbReference type="ARBA" id="ARBA00022723"/>
    </source>
</evidence>
<keyword evidence="3" id="KW-0808">Transferase</keyword>
<feature type="active site" description="Glycyl thioester intermediate" evidence="9">
    <location>
        <position position="732"/>
    </location>
</feature>
<dbReference type="PROSITE" id="PS50237">
    <property type="entry name" value="HECT"/>
    <property type="match status" value="1"/>
</dbReference>
<proteinExistence type="predicted"/>
<dbReference type="Gene3D" id="3.90.1750.10">
    <property type="entry name" value="Hect, E3 ligase catalytic domains"/>
    <property type="match status" value="1"/>
</dbReference>
<dbReference type="PANTHER" id="PTHR12420:SF42">
    <property type="entry name" value="G2_M PHASE-SPECIFIC E3 UBIQUITIN-PROTEIN LIGASE"/>
    <property type="match status" value="1"/>
</dbReference>
<dbReference type="Gene3D" id="3.30.40.10">
    <property type="entry name" value="Zinc/RING finger domain, C3HC4 (zinc finger)"/>
    <property type="match status" value="2"/>
</dbReference>
<dbReference type="InterPro" id="IPR013083">
    <property type="entry name" value="Znf_RING/FYVE/PHD"/>
</dbReference>
<dbReference type="InterPro" id="IPR042013">
    <property type="entry name" value="PHF7/G2E3_ePHD"/>
</dbReference>
<sequence length="762" mass="87499">MMGETACRKFSKSGATVNFATNEKQKLEQGENPSCAFCRRNEDCPEKYGEKKTYKGITLHYYCLIMSSGLYQRGEENEGIYGFLAADIKKEIKRASRIRCRVCRKCGASIGCAVTKCPRSYHFPCGVEKQCIFQFTGEFASYCWDHRPQQKVSAIWSGSTYTCAICLESIDPIPSYEVLKSPCCKNTWFHRQCVQYQSLSAGMFFFKCTICNNKDEFQKEMLRMGIHVPEKDASWELEENAFQELLQRYQRCDARRCLCKNGREYVEPDSKWDIVLCKYCGSSGTHLACSFLAICMENWECPDCRHIVYKSGRPELYTVLQKRTPQRPEQPQHDVPTPVLKDKLRKRLNKKRKSPKRKLADNQGSRHSPSKCRKLSSEARKECKNCQIFTSKSHTDILKDLRSQIKLNVISRISVDRTNVWEGALREMRRKTFSPSSTICIQFSNDARKSQVAIDLGNPCYEFFCLLMHHLANSLLFEGSATSKNMTLNSRALRCDWYYEAGRMIAISLVHGGPSPNFFSRTLFSCLAYGPEVTEPNMEDVSHVDVTRKIKKIQESSTLEELKLAVKENTDYLSVAGCLRSVWSLDDKEMLLKDMLTFHVISRVRSPFERFREGLKVLGVLENIQKYPEVFVELLCYKPVKLTAETFEKLFSINFSPNGSNRRIAESRVFDFWRDYLADVEDGTTEAAFEDILTFVTGTNIIPAICFLPDPSIKFLHSDGIIQYRFPTAQTCLNCLKLPMSKTYEEFKGCMDFAICNTPGLK</sequence>
<dbReference type="STRING" id="137246.A0A401S152"/>
<feature type="domain" description="PHD-type" evidence="12">
    <location>
        <begin position="32"/>
        <end position="147"/>
    </location>
</feature>
<feature type="compositionally biased region" description="Basic residues" evidence="10">
    <location>
        <begin position="343"/>
        <end position="357"/>
    </location>
</feature>
<dbReference type="FunFam" id="3.30.40.10:FF:000132">
    <property type="entry name" value="G2/M phase-specific E3 ubiquitin-protein ligase"/>
    <property type="match status" value="1"/>
</dbReference>
<evidence type="ECO:0000256" key="3">
    <source>
        <dbReference type="ARBA" id="ARBA00022679"/>
    </source>
</evidence>
<dbReference type="Proteomes" id="UP000287033">
    <property type="component" value="Unassembled WGS sequence"/>
</dbReference>
<evidence type="ECO:0000256" key="8">
    <source>
        <dbReference type="ARBA" id="ARBA00023242"/>
    </source>
</evidence>
<dbReference type="GO" id="GO:0005634">
    <property type="term" value="C:nucleus"/>
    <property type="evidence" value="ECO:0007669"/>
    <property type="project" value="UniProtKB-SubCell"/>
</dbReference>
<evidence type="ECO:0000256" key="1">
    <source>
        <dbReference type="ARBA" id="ARBA00004123"/>
    </source>
</evidence>